<keyword evidence="6" id="KW-0418">Kinase</keyword>
<dbReference type="InterPro" id="IPR036890">
    <property type="entry name" value="HATPase_C_sf"/>
</dbReference>
<keyword evidence="10" id="KW-0472">Membrane</keyword>
<feature type="domain" description="Histidine kinase/HSP90-like ATPase" evidence="11">
    <location>
        <begin position="324"/>
        <end position="432"/>
    </location>
</feature>
<keyword evidence="4" id="KW-0808">Transferase</keyword>
<dbReference type="PANTHER" id="PTHR24421:SF10">
    <property type="entry name" value="NITRATE_NITRITE SENSOR PROTEIN NARQ"/>
    <property type="match status" value="1"/>
</dbReference>
<keyword evidence="8" id="KW-0902">Two-component regulatory system</keyword>
<gene>
    <name evidence="13" type="ORF">GIS00_26245</name>
</gene>
<dbReference type="InterPro" id="IPR003594">
    <property type="entry name" value="HATPase_dom"/>
</dbReference>
<dbReference type="AlphaFoldDB" id="A0A7K1FTJ2"/>
<dbReference type="PANTHER" id="PTHR24421">
    <property type="entry name" value="NITRATE/NITRITE SENSOR PROTEIN NARX-RELATED"/>
    <property type="match status" value="1"/>
</dbReference>
<feature type="region of interest" description="Disordered" evidence="9">
    <location>
        <begin position="438"/>
        <end position="465"/>
    </location>
</feature>
<evidence type="ECO:0000256" key="5">
    <source>
        <dbReference type="ARBA" id="ARBA00022741"/>
    </source>
</evidence>
<dbReference type="Gene3D" id="3.30.565.10">
    <property type="entry name" value="Histidine kinase-like ATPase, C-terminal domain"/>
    <property type="match status" value="1"/>
</dbReference>
<keyword evidence="10" id="KW-1133">Transmembrane helix</keyword>
<evidence type="ECO:0000256" key="6">
    <source>
        <dbReference type="ARBA" id="ARBA00022777"/>
    </source>
</evidence>
<dbReference type="InterPro" id="IPR011712">
    <property type="entry name" value="Sig_transdc_His_kin_sub3_dim/P"/>
</dbReference>
<comment type="catalytic activity">
    <reaction evidence="1">
        <text>ATP + protein L-histidine = ADP + protein N-phospho-L-histidine.</text>
        <dbReference type="EC" id="2.7.13.3"/>
    </reaction>
</comment>
<dbReference type="Pfam" id="PF02518">
    <property type="entry name" value="HATPase_c"/>
    <property type="match status" value="1"/>
</dbReference>
<dbReference type="Proteomes" id="UP000460221">
    <property type="component" value="Unassembled WGS sequence"/>
</dbReference>
<keyword evidence="7" id="KW-0067">ATP-binding</keyword>
<organism evidence="13 14">
    <name type="scientific">Nakamurella alba</name>
    <dbReference type="NCBI Taxonomy" id="2665158"/>
    <lineage>
        <taxon>Bacteria</taxon>
        <taxon>Bacillati</taxon>
        <taxon>Actinomycetota</taxon>
        <taxon>Actinomycetes</taxon>
        <taxon>Nakamurellales</taxon>
        <taxon>Nakamurellaceae</taxon>
        <taxon>Nakamurella</taxon>
    </lineage>
</organism>
<dbReference type="CDD" id="cd16917">
    <property type="entry name" value="HATPase_UhpB-NarQ-NarX-like"/>
    <property type="match status" value="1"/>
</dbReference>
<evidence type="ECO:0000313" key="14">
    <source>
        <dbReference type="Proteomes" id="UP000460221"/>
    </source>
</evidence>
<dbReference type="Pfam" id="PF07730">
    <property type="entry name" value="HisKA_3"/>
    <property type="match status" value="1"/>
</dbReference>
<evidence type="ECO:0000256" key="7">
    <source>
        <dbReference type="ARBA" id="ARBA00022840"/>
    </source>
</evidence>
<dbReference type="InterPro" id="IPR050482">
    <property type="entry name" value="Sensor_HK_TwoCompSys"/>
</dbReference>
<dbReference type="GO" id="GO:0005524">
    <property type="term" value="F:ATP binding"/>
    <property type="evidence" value="ECO:0007669"/>
    <property type="project" value="UniProtKB-KW"/>
</dbReference>
<evidence type="ECO:0000259" key="11">
    <source>
        <dbReference type="Pfam" id="PF02518"/>
    </source>
</evidence>
<keyword evidence="5" id="KW-0547">Nucleotide-binding</keyword>
<keyword evidence="10" id="KW-0812">Transmembrane</keyword>
<dbReference type="Gene3D" id="1.20.5.1930">
    <property type="match status" value="1"/>
</dbReference>
<protein>
    <recommendedName>
        <fullName evidence="2">histidine kinase</fullName>
        <ecNumber evidence="2">2.7.13.3</ecNumber>
    </recommendedName>
</protein>
<evidence type="ECO:0000256" key="8">
    <source>
        <dbReference type="ARBA" id="ARBA00023012"/>
    </source>
</evidence>
<evidence type="ECO:0000256" key="2">
    <source>
        <dbReference type="ARBA" id="ARBA00012438"/>
    </source>
</evidence>
<comment type="caution">
    <text evidence="13">The sequence shown here is derived from an EMBL/GenBank/DDBJ whole genome shotgun (WGS) entry which is preliminary data.</text>
</comment>
<keyword evidence="14" id="KW-1185">Reference proteome</keyword>
<feature type="domain" description="Signal transduction histidine kinase subgroup 3 dimerisation and phosphoacceptor" evidence="12">
    <location>
        <begin position="193"/>
        <end position="257"/>
    </location>
</feature>
<feature type="compositionally biased region" description="Low complexity" evidence="9">
    <location>
        <begin position="438"/>
        <end position="449"/>
    </location>
</feature>
<dbReference type="EC" id="2.7.13.3" evidence="2"/>
<evidence type="ECO:0000256" key="9">
    <source>
        <dbReference type="SAM" id="MobiDB-lite"/>
    </source>
</evidence>
<keyword evidence="3" id="KW-0597">Phosphoprotein</keyword>
<proteinExistence type="predicted"/>
<sequence>MEVVPRTQGHWFSRSTVEEPVLLPGRLSWLRLLAVPLLLGLPHFVWQEPLPPTWTALGAVASALFLLAGRWPVAAAIGQVTLLLVVQAFHEDMLAFKVMASIAVFEAALTSPPRRAAVPAVLLAGGTVCTMLWPPAHEAGLVIYKVSLMVIAPALLGAFLYAQHRAARERHAAAVAAEMRRRLAERDAAHRSRAAIARELHDVVAHHVASIALRTAVARDVLPDLDPAARRVLDEVNGAAALTLTEMRRLVALLRVPEPGSPGQGPRGEPVDDEPPVISEVEMLDTARLVPELHQLTRRMREVGLSVDLELTGDTADLDAGQALAVLRISQEALTNVLRHAGRGAAVAVRVRRTAAAVGVTVTDGGPLGAADGSGHPPSEKQAEKQAAAGDVGGSGGYGLIGLRERVELLSGSISAGPHLQGWRVHARIPVTDPAAGTVTDPAAAAPTGRPSSVCAKPSRAGIPA</sequence>
<reference evidence="13 14" key="1">
    <citation type="submission" date="2019-11" db="EMBL/GenBank/DDBJ databases">
        <authorList>
            <person name="Jiang L.-Q."/>
        </authorList>
    </citation>
    <scope>NUCLEOTIDE SEQUENCE [LARGE SCALE GENOMIC DNA]</scope>
    <source>
        <strain evidence="13 14">YIM 132087</strain>
    </source>
</reference>
<dbReference type="GO" id="GO:0016020">
    <property type="term" value="C:membrane"/>
    <property type="evidence" value="ECO:0007669"/>
    <property type="project" value="InterPro"/>
</dbReference>
<evidence type="ECO:0000259" key="12">
    <source>
        <dbReference type="Pfam" id="PF07730"/>
    </source>
</evidence>
<dbReference type="RefSeq" id="WP_154771437.1">
    <property type="nucleotide sequence ID" value="NZ_WLYK01000020.1"/>
</dbReference>
<feature type="region of interest" description="Disordered" evidence="9">
    <location>
        <begin position="364"/>
        <end position="390"/>
    </location>
</feature>
<feature type="transmembrane region" description="Helical" evidence="10">
    <location>
        <begin position="142"/>
        <end position="162"/>
    </location>
</feature>
<accession>A0A7K1FTJ2</accession>
<evidence type="ECO:0000256" key="10">
    <source>
        <dbReference type="SAM" id="Phobius"/>
    </source>
</evidence>
<evidence type="ECO:0000313" key="13">
    <source>
        <dbReference type="EMBL" id="MTD17438.1"/>
    </source>
</evidence>
<dbReference type="GO" id="GO:0046983">
    <property type="term" value="F:protein dimerization activity"/>
    <property type="evidence" value="ECO:0007669"/>
    <property type="project" value="InterPro"/>
</dbReference>
<dbReference type="SUPFAM" id="SSF55874">
    <property type="entry name" value="ATPase domain of HSP90 chaperone/DNA topoisomerase II/histidine kinase"/>
    <property type="match status" value="1"/>
</dbReference>
<evidence type="ECO:0000256" key="3">
    <source>
        <dbReference type="ARBA" id="ARBA00022553"/>
    </source>
</evidence>
<evidence type="ECO:0000256" key="4">
    <source>
        <dbReference type="ARBA" id="ARBA00022679"/>
    </source>
</evidence>
<dbReference type="GO" id="GO:0000155">
    <property type="term" value="F:phosphorelay sensor kinase activity"/>
    <property type="evidence" value="ECO:0007669"/>
    <property type="project" value="InterPro"/>
</dbReference>
<feature type="region of interest" description="Disordered" evidence="9">
    <location>
        <begin position="256"/>
        <end position="275"/>
    </location>
</feature>
<evidence type="ECO:0000256" key="1">
    <source>
        <dbReference type="ARBA" id="ARBA00000085"/>
    </source>
</evidence>
<name>A0A7K1FTJ2_9ACTN</name>
<dbReference type="EMBL" id="WLYK01000020">
    <property type="protein sequence ID" value="MTD17438.1"/>
    <property type="molecule type" value="Genomic_DNA"/>
</dbReference>